<dbReference type="PANTHER" id="PTHR42928">
    <property type="entry name" value="TRICARBOXYLATE-BINDING PROTEIN"/>
    <property type="match status" value="1"/>
</dbReference>
<reference evidence="3" key="1">
    <citation type="submission" date="2023-07" db="EMBL/GenBank/DDBJ databases">
        <title>Sorghum-associated microbial communities from plants grown in Nebraska, USA.</title>
        <authorList>
            <person name="Schachtman D."/>
        </authorList>
    </citation>
    <scope>NUCLEOTIDE SEQUENCE</scope>
    <source>
        <strain evidence="3">DS3315</strain>
    </source>
</reference>
<dbReference type="AlphaFoldDB" id="A0AAW8ES11"/>
<feature type="signal peptide" evidence="2">
    <location>
        <begin position="1"/>
        <end position="40"/>
    </location>
</feature>
<proteinExistence type="inferred from homology"/>
<comment type="caution">
    <text evidence="3">The sequence shown here is derived from an EMBL/GenBank/DDBJ whole genome shotgun (WGS) entry which is preliminary data.</text>
</comment>
<dbReference type="PANTHER" id="PTHR42928:SF5">
    <property type="entry name" value="BLR1237 PROTEIN"/>
    <property type="match status" value="1"/>
</dbReference>
<dbReference type="Proteomes" id="UP001224845">
    <property type="component" value="Unassembled WGS sequence"/>
</dbReference>
<evidence type="ECO:0000313" key="3">
    <source>
        <dbReference type="EMBL" id="MDP9974737.1"/>
    </source>
</evidence>
<dbReference type="PIRSF" id="PIRSF017082">
    <property type="entry name" value="YflP"/>
    <property type="match status" value="1"/>
</dbReference>
<dbReference type="CDD" id="cd07012">
    <property type="entry name" value="PBP2_Bug_TTT"/>
    <property type="match status" value="1"/>
</dbReference>
<evidence type="ECO:0000256" key="1">
    <source>
        <dbReference type="ARBA" id="ARBA00006987"/>
    </source>
</evidence>
<gene>
    <name evidence="3" type="ORF">J2W39_006007</name>
</gene>
<protein>
    <submittedName>
        <fullName evidence="3">Tripartite-type tricarboxylate transporter receptor subunit TctC</fullName>
    </submittedName>
</protein>
<evidence type="ECO:0000256" key="2">
    <source>
        <dbReference type="SAM" id="SignalP"/>
    </source>
</evidence>
<sequence>MPTSIRTPHRRWTAPFAALRRTAFLIAAASLAATAPFAHAAWPEKPVRLVVPYGPGGSSDVIARLLANEMSRTLGQAVIVDNKAGASGIIAMQEVARAAPDGYNIVLGHVGTLAVNPAMFGKLPYGDEDFAPVALLAKVPMVFAVGAKVPAQTLAEFVALAKAQPGKLNYGSAGNGSAGHLAFEMLKVTAHIDVTHVPYKGTGAQLNDLLAGNTDAASAGPPGFIAQAKAGKIRIIASGSPQRLSALPGVPTVAELGYPGFDSSQWFGILAPARTPPEIVSRLHEAAVKALLVVPAVRARLEEDGSTASPMAPAEFAKFIKAERDRWGSVVRKAGLKAE</sequence>
<dbReference type="EMBL" id="JAUSRV010000019">
    <property type="protein sequence ID" value="MDP9974737.1"/>
    <property type="molecule type" value="Genomic_DNA"/>
</dbReference>
<dbReference type="SUPFAM" id="SSF53850">
    <property type="entry name" value="Periplasmic binding protein-like II"/>
    <property type="match status" value="1"/>
</dbReference>
<dbReference type="Gene3D" id="3.40.190.150">
    <property type="entry name" value="Bordetella uptake gene, domain 1"/>
    <property type="match status" value="1"/>
</dbReference>
<evidence type="ECO:0000313" key="4">
    <source>
        <dbReference type="Proteomes" id="UP001224845"/>
    </source>
</evidence>
<comment type="similarity">
    <text evidence="1">Belongs to the UPF0065 (bug) family.</text>
</comment>
<keyword evidence="3" id="KW-0675">Receptor</keyword>
<dbReference type="InterPro" id="IPR042100">
    <property type="entry name" value="Bug_dom1"/>
</dbReference>
<feature type="chain" id="PRO_5043532698" evidence="2">
    <location>
        <begin position="41"/>
        <end position="339"/>
    </location>
</feature>
<dbReference type="Pfam" id="PF03401">
    <property type="entry name" value="TctC"/>
    <property type="match status" value="1"/>
</dbReference>
<accession>A0AAW8ES11</accession>
<dbReference type="InterPro" id="IPR005064">
    <property type="entry name" value="BUG"/>
</dbReference>
<keyword evidence="2" id="KW-0732">Signal</keyword>
<dbReference type="RefSeq" id="WP_307596764.1">
    <property type="nucleotide sequence ID" value="NZ_JAUSRV010000019.1"/>
</dbReference>
<organism evidence="3 4">
    <name type="scientific">Variovorax paradoxus</name>
    <dbReference type="NCBI Taxonomy" id="34073"/>
    <lineage>
        <taxon>Bacteria</taxon>
        <taxon>Pseudomonadati</taxon>
        <taxon>Pseudomonadota</taxon>
        <taxon>Betaproteobacteria</taxon>
        <taxon>Burkholderiales</taxon>
        <taxon>Comamonadaceae</taxon>
        <taxon>Variovorax</taxon>
    </lineage>
</organism>
<name>A0AAW8ES11_VARPD</name>
<dbReference type="Gene3D" id="3.40.190.10">
    <property type="entry name" value="Periplasmic binding protein-like II"/>
    <property type="match status" value="1"/>
</dbReference>